<dbReference type="InterPro" id="IPR036179">
    <property type="entry name" value="Ig-like_dom_sf"/>
</dbReference>
<name>A0A6A0GZU2_HYAAZ</name>
<protein>
    <recommendedName>
        <fullName evidence="1">Immunoglobulin I-set domain-containing protein</fullName>
    </recommendedName>
</protein>
<sequence>MLVLRDDFRATPADTVVAAGEVALLECMPPRGHPEPLVRWRKNGQVVNIQASHSLLSAVGQFSLLSAVGQFSLLSAVGQFSLRSAVGHWAAVGQFSLWAASLIIVGTIESAAAAVL</sequence>
<dbReference type="InterPro" id="IPR013783">
    <property type="entry name" value="Ig-like_fold"/>
</dbReference>
<dbReference type="Gene3D" id="2.60.40.10">
    <property type="entry name" value="Immunoglobulins"/>
    <property type="match status" value="1"/>
</dbReference>
<dbReference type="AlphaFoldDB" id="A0A6A0GZU2"/>
<gene>
    <name evidence="2" type="ORF">HAZT_HAZT010318</name>
</gene>
<reference evidence="2" key="1">
    <citation type="submission" date="2014-08" db="EMBL/GenBank/DDBJ databases">
        <authorList>
            <person name="Murali S."/>
            <person name="Richards S."/>
            <person name="Bandaranaike D."/>
            <person name="Bellair M."/>
            <person name="Blankenburg K."/>
            <person name="Chao H."/>
            <person name="Dinh H."/>
            <person name="Doddapaneni H."/>
            <person name="Dugan-Rocha S."/>
            <person name="Elkadiri S."/>
            <person name="Gnanaolivu R."/>
            <person name="Hughes D."/>
            <person name="Lee S."/>
            <person name="Li M."/>
            <person name="Ming W."/>
            <person name="Munidasa M."/>
            <person name="Muniz J."/>
            <person name="Nguyen L."/>
            <person name="Osuji N."/>
            <person name="Pu L.-L."/>
            <person name="Puazo M."/>
            <person name="Skinner E."/>
            <person name="Qu C."/>
            <person name="Quiroz J."/>
            <person name="Raj R."/>
            <person name="Weissenberger G."/>
            <person name="Xin Y."/>
            <person name="Zou X."/>
            <person name="Han Y."/>
            <person name="Worley K."/>
            <person name="Muzny D."/>
            <person name="Gibbs R."/>
        </authorList>
    </citation>
    <scope>NUCLEOTIDE SEQUENCE</scope>
    <source>
        <strain evidence="2">HAZT.00-mixed</strain>
        <tissue evidence="2">Whole organism</tissue>
    </source>
</reference>
<organism evidence="2">
    <name type="scientific">Hyalella azteca</name>
    <name type="common">Amphipod</name>
    <dbReference type="NCBI Taxonomy" id="294128"/>
    <lineage>
        <taxon>Eukaryota</taxon>
        <taxon>Metazoa</taxon>
        <taxon>Ecdysozoa</taxon>
        <taxon>Arthropoda</taxon>
        <taxon>Crustacea</taxon>
        <taxon>Multicrustacea</taxon>
        <taxon>Malacostraca</taxon>
        <taxon>Eumalacostraca</taxon>
        <taxon>Peracarida</taxon>
        <taxon>Amphipoda</taxon>
        <taxon>Senticaudata</taxon>
        <taxon>Talitrida</taxon>
        <taxon>Talitroidea</taxon>
        <taxon>Hyalellidae</taxon>
        <taxon>Hyalella</taxon>
    </lineage>
</organism>
<evidence type="ECO:0000259" key="1">
    <source>
        <dbReference type="Pfam" id="PF07679"/>
    </source>
</evidence>
<comment type="caution">
    <text evidence="2">The sequence shown here is derived from an EMBL/GenBank/DDBJ whole genome shotgun (WGS) entry which is preliminary data.</text>
</comment>
<dbReference type="Proteomes" id="UP000711488">
    <property type="component" value="Unassembled WGS sequence"/>
</dbReference>
<dbReference type="EMBL" id="JQDR03010360">
    <property type="protein sequence ID" value="KAA0194351.1"/>
    <property type="molecule type" value="Genomic_DNA"/>
</dbReference>
<feature type="domain" description="Immunoglobulin I-set" evidence="1">
    <location>
        <begin position="8"/>
        <end position="56"/>
    </location>
</feature>
<dbReference type="SUPFAM" id="SSF48726">
    <property type="entry name" value="Immunoglobulin"/>
    <property type="match status" value="1"/>
</dbReference>
<dbReference type="Pfam" id="PF07679">
    <property type="entry name" value="I-set"/>
    <property type="match status" value="1"/>
</dbReference>
<reference evidence="2" key="2">
    <citation type="journal article" date="2018" name="Environ. Sci. Technol.">
        <title>The Toxicogenome of Hyalella azteca: A Model for Sediment Ecotoxicology and Evolutionary Toxicology.</title>
        <authorList>
            <person name="Poynton H.C."/>
            <person name="Hasenbein S."/>
            <person name="Benoit J.B."/>
            <person name="Sepulveda M.S."/>
            <person name="Poelchau M.F."/>
            <person name="Hughes D.S.T."/>
            <person name="Murali S.C."/>
            <person name="Chen S."/>
            <person name="Glastad K.M."/>
            <person name="Goodisman M.A.D."/>
            <person name="Werren J.H."/>
            <person name="Vineis J.H."/>
            <person name="Bowen J.L."/>
            <person name="Friedrich M."/>
            <person name="Jones J."/>
            <person name="Robertson H.M."/>
            <person name="Feyereisen R."/>
            <person name="Mechler-Hickson A."/>
            <person name="Mathers N."/>
            <person name="Lee C.E."/>
            <person name="Colbourne J.K."/>
            <person name="Biales A."/>
            <person name="Johnston J.S."/>
            <person name="Wellborn G.A."/>
            <person name="Rosendale A.J."/>
            <person name="Cridge A.G."/>
            <person name="Munoz-Torres M.C."/>
            <person name="Bain P.A."/>
            <person name="Manny A.R."/>
            <person name="Major K.M."/>
            <person name="Lambert F.N."/>
            <person name="Vulpe C.D."/>
            <person name="Tuck P."/>
            <person name="Blalock B.J."/>
            <person name="Lin Y.Y."/>
            <person name="Smith M.E."/>
            <person name="Ochoa-Acuna H."/>
            <person name="Chen M.M."/>
            <person name="Childers C.P."/>
            <person name="Qu J."/>
            <person name="Dugan S."/>
            <person name="Lee S.L."/>
            <person name="Chao H."/>
            <person name="Dinh H."/>
            <person name="Han Y."/>
            <person name="Doddapaneni H."/>
            <person name="Worley K.C."/>
            <person name="Muzny D.M."/>
            <person name="Gibbs R.A."/>
            <person name="Richards S."/>
        </authorList>
    </citation>
    <scope>NUCLEOTIDE SEQUENCE</scope>
    <source>
        <strain evidence="2">HAZT.00-mixed</strain>
        <tissue evidence="2">Whole organism</tissue>
    </source>
</reference>
<accession>A0A6A0GZU2</accession>
<proteinExistence type="predicted"/>
<evidence type="ECO:0000313" key="2">
    <source>
        <dbReference type="EMBL" id="KAA0194351.1"/>
    </source>
</evidence>
<dbReference type="InterPro" id="IPR013098">
    <property type="entry name" value="Ig_I-set"/>
</dbReference>
<reference evidence="2" key="3">
    <citation type="submission" date="2019-06" db="EMBL/GenBank/DDBJ databases">
        <authorList>
            <person name="Poynton C."/>
            <person name="Hasenbein S."/>
            <person name="Benoit J.B."/>
            <person name="Sepulveda M.S."/>
            <person name="Poelchau M.F."/>
            <person name="Murali S.C."/>
            <person name="Chen S."/>
            <person name="Glastad K.M."/>
            <person name="Werren J.H."/>
            <person name="Vineis J.H."/>
            <person name="Bowen J.L."/>
            <person name="Friedrich M."/>
            <person name="Jones J."/>
            <person name="Robertson H.M."/>
            <person name="Feyereisen R."/>
            <person name="Mechler-Hickson A."/>
            <person name="Mathers N."/>
            <person name="Lee C.E."/>
            <person name="Colbourne J.K."/>
            <person name="Biales A."/>
            <person name="Johnston J.S."/>
            <person name="Wellborn G.A."/>
            <person name="Rosendale A.J."/>
            <person name="Cridge A.G."/>
            <person name="Munoz-Torres M.C."/>
            <person name="Bain P.A."/>
            <person name="Manny A.R."/>
            <person name="Major K.M."/>
            <person name="Lambert F.N."/>
            <person name="Vulpe C.D."/>
            <person name="Tuck P."/>
            <person name="Blalock B.J."/>
            <person name="Lin Y.-Y."/>
            <person name="Smith M.E."/>
            <person name="Ochoa-Acuna H."/>
            <person name="Chen M.-J.M."/>
            <person name="Childers C.P."/>
            <person name="Qu J."/>
            <person name="Dugan S."/>
            <person name="Lee S.L."/>
            <person name="Chao H."/>
            <person name="Dinh H."/>
            <person name="Han Y."/>
            <person name="Doddapaneni H."/>
            <person name="Worley K.C."/>
            <person name="Muzny D.M."/>
            <person name="Gibbs R.A."/>
            <person name="Richards S."/>
        </authorList>
    </citation>
    <scope>NUCLEOTIDE SEQUENCE</scope>
    <source>
        <strain evidence="2">HAZT.00-mixed</strain>
        <tissue evidence="2">Whole organism</tissue>
    </source>
</reference>